<keyword evidence="1" id="KW-0472">Membrane</keyword>
<dbReference type="Pfam" id="PF05975">
    <property type="entry name" value="EcsB"/>
    <property type="match status" value="1"/>
</dbReference>
<feature type="transmembrane region" description="Helical" evidence="1">
    <location>
        <begin position="173"/>
        <end position="206"/>
    </location>
</feature>
<evidence type="ECO:0000313" key="3">
    <source>
        <dbReference type="Proteomes" id="UP000199163"/>
    </source>
</evidence>
<dbReference type="OrthoDB" id="2447941at2"/>
<feature type="transmembrane region" description="Helical" evidence="1">
    <location>
        <begin position="133"/>
        <end position="152"/>
    </location>
</feature>
<dbReference type="InterPro" id="IPR010288">
    <property type="entry name" value="EcsB_ABC"/>
</dbReference>
<feature type="transmembrane region" description="Helical" evidence="1">
    <location>
        <begin position="51"/>
        <end position="71"/>
    </location>
</feature>
<dbReference type="AlphaFoldDB" id="A0A1G8DF27"/>
<name>A0A1G8DF27_9BACI</name>
<accession>A0A1G8DF27</accession>
<evidence type="ECO:0000313" key="2">
    <source>
        <dbReference type="EMBL" id="SDH56194.1"/>
    </source>
</evidence>
<evidence type="ECO:0000256" key="1">
    <source>
        <dbReference type="SAM" id="Phobius"/>
    </source>
</evidence>
<dbReference type="RefSeq" id="WP_091272698.1">
    <property type="nucleotide sequence ID" value="NZ_FNDK01000007.1"/>
</dbReference>
<feature type="transmembrane region" description="Helical" evidence="1">
    <location>
        <begin position="309"/>
        <end position="328"/>
    </location>
</feature>
<keyword evidence="1" id="KW-1133">Transmembrane helix</keyword>
<sequence>MDVVQLWKDRSKGFWGEAIRYLRLLGNSGFMFSLYALFLAGGYFYPAFIEWLPDTFPAALVIAGLFTYLLTRCPIRTFLKRGDLVFLLPLEPRLQPFFRNSVMYSVIMQSVTIAVIFLLLGPLFEDRVSPETSYFYSVLALLLLVNAWNNAARWAEVRLQEEEKRRLHAGVRGVINAVFCGFLFTTAPFWLIGAVCVIMACLYSFYHISLLRQHPLKWEVLLEMEEKRLSAFYRFVQSFTDVPHIKMSVKRRRFLTAISDRLLWRSGSVYYVLYGKAFIRSGEYFGMYMRLLLVGALVMYAFPYDWFRLGVGLLFLYMTSVQLRSLWYHLDITIWPDLYPVSWKEKKSAFQLLLKQLLIFQTFLLAIIYWLVGTSLLPGFLLLAAGIGAVFLLTSRVSSKNSRSVH</sequence>
<organism evidence="2 3">
    <name type="scientific">Alteribacillus persepolensis</name>
    <dbReference type="NCBI Taxonomy" id="568899"/>
    <lineage>
        <taxon>Bacteria</taxon>
        <taxon>Bacillati</taxon>
        <taxon>Bacillota</taxon>
        <taxon>Bacilli</taxon>
        <taxon>Bacillales</taxon>
        <taxon>Bacillaceae</taxon>
        <taxon>Alteribacillus</taxon>
    </lineage>
</organism>
<feature type="transmembrane region" description="Helical" evidence="1">
    <location>
        <begin position="285"/>
        <end position="303"/>
    </location>
</feature>
<feature type="transmembrane region" description="Helical" evidence="1">
    <location>
        <begin position="21"/>
        <end position="45"/>
    </location>
</feature>
<proteinExistence type="predicted"/>
<protein>
    <submittedName>
        <fullName evidence="2">ABC-2 type transport system permease protein</fullName>
    </submittedName>
</protein>
<keyword evidence="1" id="KW-0812">Transmembrane</keyword>
<dbReference type="Proteomes" id="UP000199163">
    <property type="component" value="Unassembled WGS sequence"/>
</dbReference>
<dbReference type="STRING" id="568899.SAMN05192534_10765"/>
<feature type="transmembrane region" description="Helical" evidence="1">
    <location>
        <begin position="349"/>
        <end position="370"/>
    </location>
</feature>
<keyword evidence="3" id="KW-1185">Reference proteome</keyword>
<dbReference type="EMBL" id="FNDK01000007">
    <property type="protein sequence ID" value="SDH56194.1"/>
    <property type="molecule type" value="Genomic_DNA"/>
</dbReference>
<feature type="transmembrane region" description="Helical" evidence="1">
    <location>
        <begin position="376"/>
        <end position="394"/>
    </location>
</feature>
<reference evidence="2 3" key="1">
    <citation type="submission" date="2016-10" db="EMBL/GenBank/DDBJ databases">
        <authorList>
            <person name="de Groot N.N."/>
        </authorList>
    </citation>
    <scope>NUCLEOTIDE SEQUENCE [LARGE SCALE GENOMIC DNA]</scope>
    <source>
        <strain evidence="2 3">DSM 21632</strain>
    </source>
</reference>
<feature type="transmembrane region" description="Helical" evidence="1">
    <location>
        <begin position="102"/>
        <end position="121"/>
    </location>
</feature>
<dbReference type="PIRSF" id="PIRSF037259">
    <property type="entry name" value="EcsB_ABC"/>
    <property type="match status" value="1"/>
</dbReference>
<gene>
    <name evidence="2" type="ORF">SAMN05192534_10765</name>
</gene>
<dbReference type="GO" id="GO:0016020">
    <property type="term" value="C:membrane"/>
    <property type="evidence" value="ECO:0007669"/>
    <property type="project" value="InterPro"/>
</dbReference>